<dbReference type="Proteomes" id="UP000215127">
    <property type="component" value="Chromosome 2"/>
</dbReference>
<dbReference type="AlphaFoldDB" id="A0A1X7RIQ7"/>
<organism evidence="2 3">
    <name type="scientific">Zymoseptoria tritici (strain ST99CH_3D7)</name>
    <dbReference type="NCBI Taxonomy" id="1276538"/>
    <lineage>
        <taxon>Eukaryota</taxon>
        <taxon>Fungi</taxon>
        <taxon>Dikarya</taxon>
        <taxon>Ascomycota</taxon>
        <taxon>Pezizomycotina</taxon>
        <taxon>Dothideomycetes</taxon>
        <taxon>Dothideomycetidae</taxon>
        <taxon>Mycosphaerellales</taxon>
        <taxon>Mycosphaerellaceae</taxon>
        <taxon>Zymoseptoria</taxon>
    </lineage>
</organism>
<sequence>MDWSSEARVSSWMNISISRSTLRRPEIIRLEEDSGSDNKDGFKSILPYKLEGWDKARLCNDRSTSFINLKQHVRGAHRIRIVATRLRSSLRLRPNTAGSSKPQRRLAASLVIFPATPKKRGREEDVNETPEEDENPFGHPRTGSKSARTPAEIAGSKPGFPVYKGNVKSKKKRGNKGGEVIHRKGDVKYSEAIAHCKTIWNKAFPCAICKDLGNAECFEIKECLGWDLFSDGPKLRDQINWGV</sequence>
<protein>
    <submittedName>
        <fullName evidence="2">Uncharacterized protein</fullName>
    </submittedName>
</protein>
<reference evidence="2 3" key="1">
    <citation type="submission" date="2016-06" db="EMBL/GenBank/DDBJ databases">
        <authorList>
            <person name="Kjaerup R.B."/>
            <person name="Dalgaard T.S."/>
            <person name="Juul-Madsen H.R."/>
        </authorList>
    </citation>
    <scope>NUCLEOTIDE SEQUENCE [LARGE SCALE GENOMIC DNA]</scope>
</reference>
<keyword evidence="3" id="KW-1185">Reference proteome</keyword>
<evidence type="ECO:0000256" key="1">
    <source>
        <dbReference type="SAM" id="MobiDB-lite"/>
    </source>
</evidence>
<accession>A0A1X7RIQ7</accession>
<dbReference type="EMBL" id="LT853693">
    <property type="protein sequence ID" value="SMQ47100.1"/>
    <property type="molecule type" value="Genomic_DNA"/>
</dbReference>
<name>A0A1X7RIQ7_ZYMT9</name>
<feature type="compositionally biased region" description="Acidic residues" evidence="1">
    <location>
        <begin position="125"/>
        <end position="135"/>
    </location>
</feature>
<proteinExistence type="predicted"/>
<feature type="region of interest" description="Disordered" evidence="1">
    <location>
        <begin position="117"/>
        <end position="179"/>
    </location>
</feature>
<evidence type="ECO:0000313" key="2">
    <source>
        <dbReference type="EMBL" id="SMQ47100.1"/>
    </source>
</evidence>
<evidence type="ECO:0000313" key="3">
    <source>
        <dbReference type="Proteomes" id="UP000215127"/>
    </source>
</evidence>
<gene>
    <name evidence="2" type="ORF">ZT3D7_G2247</name>
</gene>